<dbReference type="Proteomes" id="UP001461341">
    <property type="component" value="Chromosome"/>
</dbReference>
<keyword evidence="8 11" id="KW-0520">NAD</keyword>
<feature type="binding site" evidence="11">
    <location>
        <position position="316"/>
    </location>
    <ligand>
        <name>NAD(+)</name>
        <dbReference type="ChEBI" id="CHEBI:57540"/>
    </ligand>
</feature>
<dbReference type="Pfam" id="PF22745">
    <property type="entry name" value="Nlig-Ia"/>
    <property type="match status" value="1"/>
</dbReference>
<dbReference type="HAMAP" id="MF_01588">
    <property type="entry name" value="DNA_ligase_A"/>
    <property type="match status" value="1"/>
</dbReference>
<evidence type="ECO:0000256" key="6">
    <source>
        <dbReference type="ARBA" id="ARBA00022833"/>
    </source>
</evidence>
<dbReference type="PIRSF" id="PIRSF001604">
    <property type="entry name" value="LigA"/>
    <property type="match status" value="1"/>
</dbReference>
<keyword evidence="3 11" id="KW-0235">DNA replication</keyword>
<dbReference type="NCBIfam" id="NF005932">
    <property type="entry name" value="PRK07956.1"/>
    <property type="match status" value="1"/>
</dbReference>
<dbReference type="Pfam" id="PF01653">
    <property type="entry name" value="DNA_ligase_aden"/>
    <property type="match status" value="1"/>
</dbReference>
<evidence type="ECO:0000313" key="15">
    <source>
        <dbReference type="Proteomes" id="UP001461341"/>
    </source>
</evidence>
<dbReference type="SMART" id="SM00278">
    <property type="entry name" value="HhH1"/>
    <property type="match status" value="4"/>
</dbReference>
<comment type="catalytic activity">
    <reaction evidence="10 11 12">
        <text>NAD(+) + (deoxyribonucleotide)n-3'-hydroxyl + 5'-phospho-(deoxyribonucleotide)m = (deoxyribonucleotide)n+m + AMP + beta-nicotinamide D-nucleotide.</text>
        <dbReference type="EC" id="6.5.1.2"/>
    </reaction>
</comment>
<dbReference type="PROSITE" id="PS01056">
    <property type="entry name" value="DNA_LIGASE_N2"/>
    <property type="match status" value="1"/>
</dbReference>
<dbReference type="InterPro" id="IPR001679">
    <property type="entry name" value="DNA_ligase"/>
</dbReference>
<dbReference type="GO" id="GO:0003911">
    <property type="term" value="F:DNA ligase (NAD+) activity"/>
    <property type="evidence" value="ECO:0007669"/>
    <property type="project" value="UniProtKB-EC"/>
</dbReference>
<dbReference type="InterPro" id="IPR001357">
    <property type="entry name" value="BRCT_dom"/>
</dbReference>
<feature type="binding site" evidence="11">
    <location>
        <position position="175"/>
    </location>
    <ligand>
        <name>NAD(+)</name>
        <dbReference type="ChEBI" id="CHEBI:57540"/>
    </ligand>
</feature>
<dbReference type="Gene3D" id="3.40.50.10190">
    <property type="entry name" value="BRCT domain"/>
    <property type="match status" value="1"/>
</dbReference>
<accession>A0ABZ2Y8C1</accession>
<proteinExistence type="inferred from homology"/>
<dbReference type="Pfam" id="PF12826">
    <property type="entry name" value="HHH_2"/>
    <property type="match status" value="1"/>
</dbReference>
<sequence length="671" mass="76892">MEEKEKVRREIEKLREIIHYHDYRYYVLNSPEISDAEYDALMRKLEELEQKYPEFITPDSPTQRVAGKPQEAFPPFIHSRPLLSLNNAFSDEEIREFDRRVKRWLGENEIEYVVELKIDGLAVNLRYENGVFVRGGTRGDGLTGEDVTPNLRTIRSIPLRLQGSAPPRIIEVQGEVFMPKKDFEKLNEERKNNGEVPFANTRNAAAGSLRQLDPSITAKRHLDIFVYSAFFIESDYQPETHWEALQYLKELGFKVNPHSTLVSSVEEVIRLHKEWEEKRKSLDYDIDGLVVKVNSLRQQEKLGATTKSPRWAIAFKFQPTYGITRVIDIEVNVGRTGTLTPVAVLEPVEVGGVVIKRATLHNEDEIRRKDVRIGDWVVVGRAGEVIPEIVKVIKERRSGEEKFFTMPDKCPVCGSRVYREEGEVAWRCINASCPAQIKERIKHWASRAAMDIEGLGEKIVEQLVDTGLVKSIPDLYRLTKSQLERLERMGPKSAENLINALERSKKRPLFRFIFALGIRHVGEYIAQLLAKHFKDIQKLRKATKEDLLKIEGIGPIVADSIAQFFANPENQRMIDELLNLGIEPQPLEEKPKSSFFADKTFVITGALERFSRDEAKSIIEERGGKVANTVSSRTDFLIVGKNPGSKLREAESRKIPILTEEEFYRILDQEG</sequence>
<feature type="binding site" evidence="11">
    <location>
        <position position="428"/>
    </location>
    <ligand>
        <name>Zn(2+)</name>
        <dbReference type="ChEBI" id="CHEBI:29105"/>
    </ligand>
</feature>
<evidence type="ECO:0000256" key="4">
    <source>
        <dbReference type="ARBA" id="ARBA00022723"/>
    </source>
</evidence>
<dbReference type="InterPro" id="IPR041663">
    <property type="entry name" value="DisA/LigA_HHH"/>
</dbReference>
<reference evidence="14 15" key="1">
    <citation type="submission" date="2023-03" db="EMBL/GenBank/DDBJ databases">
        <title>Novel Species.</title>
        <authorList>
            <person name="Ma S."/>
        </authorList>
    </citation>
    <scope>NUCLEOTIDE SEQUENCE [LARGE SCALE GENOMIC DNA]</scope>
    <source>
        <strain evidence="14 15">B11</strain>
    </source>
</reference>
<feature type="binding site" evidence="11">
    <location>
        <position position="433"/>
    </location>
    <ligand>
        <name>Zn(2+)</name>
        <dbReference type="ChEBI" id="CHEBI:29105"/>
    </ligand>
</feature>
<dbReference type="InterPro" id="IPR010994">
    <property type="entry name" value="RuvA_2-like"/>
</dbReference>
<dbReference type="SUPFAM" id="SSF50249">
    <property type="entry name" value="Nucleic acid-binding proteins"/>
    <property type="match status" value="1"/>
</dbReference>
<feature type="binding site" evidence="11">
    <location>
        <position position="115"/>
    </location>
    <ligand>
        <name>NAD(+)</name>
        <dbReference type="ChEBI" id="CHEBI:57540"/>
    </ligand>
</feature>
<name>A0ABZ2Y8C1_9BACT</name>
<evidence type="ECO:0000313" key="14">
    <source>
        <dbReference type="EMBL" id="WZL75249.1"/>
    </source>
</evidence>
<feature type="binding site" evidence="11">
    <location>
        <position position="292"/>
    </location>
    <ligand>
        <name>NAD(+)</name>
        <dbReference type="ChEBI" id="CHEBI:57540"/>
    </ligand>
</feature>
<dbReference type="Pfam" id="PF14520">
    <property type="entry name" value="HHH_5"/>
    <property type="match status" value="1"/>
</dbReference>
<protein>
    <recommendedName>
        <fullName evidence="11 12">DNA ligase</fullName>
        <ecNumber evidence="11 12">6.5.1.2</ecNumber>
    </recommendedName>
    <alternativeName>
        <fullName evidence="11">Polydeoxyribonucleotide synthase [NAD(+)]</fullName>
    </alternativeName>
</protein>
<evidence type="ECO:0000256" key="5">
    <source>
        <dbReference type="ARBA" id="ARBA00022763"/>
    </source>
</evidence>
<dbReference type="PANTHER" id="PTHR23389">
    <property type="entry name" value="CHROMOSOME TRANSMISSION FIDELITY FACTOR 18"/>
    <property type="match status" value="1"/>
</dbReference>
<dbReference type="EMBL" id="CP121689">
    <property type="protein sequence ID" value="WZL75249.1"/>
    <property type="molecule type" value="Genomic_DNA"/>
</dbReference>
<gene>
    <name evidence="11 14" type="primary">ligA</name>
    <name evidence="14" type="ORF">QBE54_06500</name>
</gene>
<comment type="similarity">
    <text evidence="11">Belongs to the NAD-dependent DNA ligase family. LigA subfamily.</text>
</comment>
<evidence type="ECO:0000256" key="12">
    <source>
        <dbReference type="RuleBase" id="RU000618"/>
    </source>
</evidence>
<dbReference type="PROSITE" id="PS01055">
    <property type="entry name" value="DNA_LIGASE_N1"/>
    <property type="match status" value="1"/>
</dbReference>
<evidence type="ECO:0000256" key="8">
    <source>
        <dbReference type="ARBA" id="ARBA00023027"/>
    </source>
</evidence>
<organism evidence="14 15">
    <name type="scientific">Thermatribacter velox</name>
    <dbReference type="NCBI Taxonomy" id="3039681"/>
    <lineage>
        <taxon>Bacteria</taxon>
        <taxon>Pseudomonadati</taxon>
        <taxon>Atribacterota</taxon>
        <taxon>Atribacteria</taxon>
        <taxon>Atribacterales</taxon>
        <taxon>Thermatribacteraceae</taxon>
        <taxon>Thermatribacter</taxon>
    </lineage>
</organism>
<dbReference type="InterPro" id="IPR036420">
    <property type="entry name" value="BRCT_dom_sf"/>
</dbReference>
<dbReference type="CDD" id="cd00114">
    <property type="entry name" value="LIGANc"/>
    <property type="match status" value="1"/>
</dbReference>
<dbReference type="RefSeq" id="WP_369017395.1">
    <property type="nucleotide sequence ID" value="NZ_CP121689.1"/>
</dbReference>
<dbReference type="Gene3D" id="2.40.50.140">
    <property type="entry name" value="Nucleic acid-binding proteins"/>
    <property type="match status" value="1"/>
</dbReference>
<dbReference type="Gene3D" id="3.30.470.30">
    <property type="entry name" value="DNA ligase/mRNA capping enzyme"/>
    <property type="match status" value="1"/>
</dbReference>
<dbReference type="SMART" id="SM00532">
    <property type="entry name" value="LIGANc"/>
    <property type="match status" value="1"/>
</dbReference>
<dbReference type="Gene3D" id="6.20.10.30">
    <property type="match status" value="1"/>
</dbReference>
<keyword evidence="15" id="KW-1185">Reference proteome</keyword>
<dbReference type="InterPro" id="IPR013839">
    <property type="entry name" value="DNAligase_adenylation"/>
</dbReference>
<dbReference type="InterPro" id="IPR003583">
    <property type="entry name" value="Hlx-hairpin-Hlx_DNA-bd_motif"/>
</dbReference>
<dbReference type="Gene3D" id="1.10.150.20">
    <property type="entry name" value="5' to 3' exonuclease, C-terminal subdomain"/>
    <property type="match status" value="2"/>
</dbReference>
<dbReference type="InterPro" id="IPR018239">
    <property type="entry name" value="DNA_ligase_AS"/>
</dbReference>
<dbReference type="SUPFAM" id="SSF47781">
    <property type="entry name" value="RuvA domain 2-like"/>
    <property type="match status" value="1"/>
</dbReference>
<keyword evidence="4 11" id="KW-0479">Metal-binding</keyword>
<dbReference type="Pfam" id="PF00533">
    <property type="entry name" value="BRCT"/>
    <property type="match status" value="1"/>
</dbReference>
<dbReference type="InterPro" id="IPR004150">
    <property type="entry name" value="NAD_DNA_ligase_OB"/>
</dbReference>
<keyword evidence="9 11" id="KW-0234">DNA repair</keyword>
<feature type="domain" description="BRCT" evidence="13">
    <location>
        <begin position="591"/>
        <end position="671"/>
    </location>
</feature>
<dbReference type="NCBIfam" id="TIGR00575">
    <property type="entry name" value="dnlj"/>
    <property type="match status" value="1"/>
</dbReference>
<dbReference type="SMART" id="SM00292">
    <property type="entry name" value="BRCT"/>
    <property type="match status" value="1"/>
</dbReference>
<dbReference type="SUPFAM" id="SSF52113">
    <property type="entry name" value="BRCT domain"/>
    <property type="match status" value="1"/>
</dbReference>
<feature type="binding site" evidence="11">
    <location>
        <position position="413"/>
    </location>
    <ligand>
        <name>Zn(2+)</name>
        <dbReference type="ChEBI" id="CHEBI:29105"/>
    </ligand>
</feature>
<evidence type="ECO:0000259" key="13">
    <source>
        <dbReference type="PROSITE" id="PS50172"/>
    </source>
</evidence>
<evidence type="ECO:0000256" key="10">
    <source>
        <dbReference type="ARBA" id="ARBA00034005"/>
    </source>
</evidence>
<evidence type="ECO:0000256" key="1">
    <source>
        <dbReference type="ARBA" id="ARBA00004067"/>
    </source>
</evidence>
<feature type="binding site" evidence="11">
    <location>
        <position position="138"/>
    </location>
    <ligand>
        <name>NAD(+)</name>
        <dbReference type="ChEBI" id="CHEBI:57540"/>
    </ligand>
</feature>
<dbReference type="InterPro" id="IPR004149">
    <property type="entry name" value="Znf_DNAligase_C4"/>
</dbReference>
<comment type="cofactor">
    <cofactor evidence="11">
        <name>Mg(2+)</name>
        <dbReference type="ChEBI" id="CHEBI:18420"/>
    </cofactor>
    <cofactor evidence="11">
        <name>Mn(2+)</name>
        <dbReference type="ChEBI" id="CHEBI:29035"/>
    </cofactor>
</comment>
<dbReference type="Gene3D" id="1.10.287.610">
    <property type="entry name" value="Helix hairpin bin"/>
    <property type="match status" value="1"/>
</dbReference>
<keyword evidence="7 11" id="KW-0460">Magnesium</keyword>
<keyword evidence="6 11" id="KW-0862">Zinc</keyword>
<dbReference type="SUPFAM" id="SSF56091">
    <property type="entry name" value="DNA ligase/mRNA capping enzyme, catalytic domain"/>
    <property type="match status" value="1"/>
</dbReference>
<feature type="binding site" evidence="11">
    <location>
        <begin position="35"/>
        <end position="39"/>
    </location>
    <ligand>
        <name>NAD(+)</name>
        <dbReference type="ChEBI" id="CHEBI:57540"/>
    </ligand>
</feature>
<keyword evidence="2 11" id="KW-0436">Ligase</keyword>
<dbReference type="PROSITE" id="PS50172">
    <property type="entry name" value="BRCT"/>
    <property type="match status" value="1"/>
</dbReference>
<dbReference type="InterPro" id="IPR033136">
    <property type="entry name" value="DNA_ligase_CS"/>
</dbReference>
<keyword evidence="11" id="KW-0464">Manganese</keyword>
<dbReference type="InterPro" id="IPR012340">
    <property type="entry name" value="NA-bd_OB-fold"/>
</dbReference>
<dbReference type="EC" id="6.5.1.2" evidence="11 12"/>
<comment type="function">
    <text evidence="1 11">DNA ligase that catalyzes the formation of phosphodiester linkages between 5'-phosphoryl and 3'-hydroxyl groups in double-stranded DNA using NAD as a coenzyme and as the energy source for the reaction. It is essential for DNA replication and repair of damaged DNA.</text>
</comment>
<evidence type="ECO:0000256" key="9">
    <source>
        <dbReference type="ARBA" id="ARBA00023204"/>
    </source>
</evidence>
<dbReference type="Pfam" id="PF03120">
    <property type="entry name" value="OB_DNA_ligase"/>
    <property type="match status" value="1"/>
</dbReference>
<dbReference type="Pfam" id="PF03119">
    <property type="entry name" value="DNA_ligase_ZBD"/>
    <property type="match status" value="1"/>
</dbReference>
<evidence type="ECO:0000256" key="2">
    <source>
        <dbReference type="ARBA" id="ARBA00022598"/>
    </source>
</evidence>
<feature type="binding site" evidence="11">
    <location>
        <begin position="84"/>
        <end position="85"/>
    </location>
    <ligand>
        <name>NAD(+)</name>
        <dbReference type="ChEBI" id="CHEBI:57540"/>
    </ligand>
</feature>
<keyword evidence="5 11" id="KW-0227">DNA damage</keyword>
<evidence type="ECO:0000256" key="3">
    <source>
        <dbReference type="ARBA" id="ARBA00022705"/>
    </source>
</evidence>
<dbReference type="CDD" id="cd17748">
    <property type="entry name" value="BRCT_DNA_ligase_like"/>
    <property type="match status" value="1"/>
</dbReference>
<feature type="active site" description="N6-AMP-lysine intermediate" evidence="11">
    <location>
        <position position="117"/>
    </location>
</feature>
<dbReference type="PANTHER" id="PTHR23389:SF9">
    <property type="entry name" value="DNA LIGASE"/>
    <property type="match status" value="1"/>
</dbReference>
<dbReference type="InterPro" id="IPR013840">
    <property type="entry name" value="DNAligase_N"/>
</dbReference>
<evidence type="ECO:0000256" key="7">
    <source>
        <dbReference type="ARBA" id="ARBA00022842"/>
    </source>
</evidence>
<feature type="binding site" evidence="11">
    <location>
        <position position="410"/>
    </location>
    <ligand>
        <name>Zn(2+)</name>
        <dbReference type="ChEBI" id="CHEBI:29105"/>
    </ligand>
</feature>
<evidence type="ECO:0000256" key="11">
    <source>
        <dbReference type="HAMAP-Rule" id="MF_01588"/>
    </source>
</evidence>